<dbReference type="Proteomes" id="UP000059680">
    <property type="component" value="Chromosome 3"/>
</dbReference>
<evidence type="ECO:0000313" key="2">
    <source>
        <dbReference type="Proteomes" id="UP000059680"/>
    </source>
</evidence>
<accession>A0A0P0VVF5</accession>
<evidence type="ECO:0000313" key="1">
    <source>
        <dbReference type="EMBL" id="BAS83271.1"/>
    </source>
</evidence>
<gene>
    <name evidence="1" type="ordered locus">Os03g0248932</name>
    <name evidence="1" type="ORF">OSNPB_030248932</name>
</gene>
<organism evidence="1 2">
    <name type="scientific">Oryza sativa subsp. japonica</name>
    <name type="common">Rice</name>
    <dbReference type="NCBI Taxonomy" id="39947"/>
    <lineage>
        <taxon>Eukaryota</taxon>
        <taxon>Viridiplantae</taxon>
        <taxon>Streptophyta</taxon>
        <taxon>Embryophyta</taxon>
        <taxon>Tracheophyta</taxon>
        <taxon>Spermatophyta</taxon>
        <taxon>Magnoliopsida</taxon>
        <taxon>Liliopsida</taxon>
        <taxon>Poales</taxon>
        <taxon>Poaceae</taxon>
        <taxon>BOP clade</taxon>
        <taxon>Oryzoideae</taxon>
        <taxon>Oryzeae</taxon>
        <taxon>Oryzinae</taxon>
        <taxon>Oryza</taxon>
        <taxon>Oryza sativa</taxon>
    </lineage>
</organism>
<keyword evidence="2" id="KW-1185">Reference proteome</keyword>
<proteinExistence type="predicted"/>
<reference evidence="2" key="1">
    <citation type="journal article" date="2005" name="Nature">
        <title>The map-based sequence of the rice genome.</title>
        <authorList>
            <consortium name="International rice genome sequencing project (IRGSP)"/>
            <person name="Matsumoto T."/>
            <person name="Wu J."/>
            <person name="Kanamori H."/>
            <person name="Katayose Y."/>
            <person name="Fujisawa M."/>
            <person name="Namiki N."/>
            <person name="Mizuno H."/>
            <person name="Yamamoto K."/>
            <person name="Antonio B.A."/>
            <person name="Baba T."/>
            <person name="Sakata K."/>
            <person name="Nagamura Y."/>
            <person name="Aoki H."/>
            <person name="Arikawa K."/>
            <person name="Arita K."/>
            <person name="Bito T."/>
            <person name="Chiden Y."/>
            <person name="Fujitsuka N."/>
            <person name="Fukunaka R."/>
            <person name="Hamada M."/>
            <person name="Harada C."/>
            <person name="Hayashi A."/>
            <person name="Hijishita S."/>
            <person name="Honda M."/>
            <person name="Hosokawa S."/>
            <person name="Ichikawa Y."/>
            <person name="Idonuma A."/>
            <person name="Iijima M."/>
            <person name="Ikeda M."/>
            <person name="Ikeno M."/>
            <person name="Ito K."/>
            <person name="Ito S."/>
            <person name="Ito T."/>
            <person name="Ito Y."/>
            <person name="Ito Y."/>
            <person name="Iwabuchi A."/>
            <person name="Kamiya K."/>
            <person name="Karasawa W."/>
            <person name="Kurita K."/>
            <person name="Katagiri S."/>
            <person name="Kikuta A."/>
            <person name="Kobayashi H."/>
            <person name="Kobayashi N."/>
            <person name="Machita K."/>
            <person name="Maehara T."/>
            <person name="Masukawa M."/>
            <person name="Mizubayashi T."/>
            <person name="Mukai Y."/>
            <person name="Nagasaki H."/>
            <person name="Nagata Y."/>
            <person name="Naito S."/>
            <person name="Nakashima M."/>
            <person name="Nakama Y."/>
            <person name="Nakamichi Y."/>
            <person name="Nakamura M."/>
            <person name="Meguro A."/>
            <person name="Negishi M."/>
            <person name="Ohta I."/>
            <person name="Ohta T."/>
            <person name="Okamoto M."/>
            <person name="Ono N."/>
            <person name="Saji S."/>
            <person name="Sakaguchi M."/>
            <person name="Sakai K."/>
            <person name="Shibata M."/>
            <person name="Shimokawa T."/>
            <person name="Song J."/>
            <person name="Takazaki Y."/>
            <person name="Terasawa K."/>
            <person name="Tsugane M."/>
            <person name="Tsuji K."/>
            <person name="Ueda S."/>
            <person name="Waki K."/>
            <person name="Yamagata H."/>
            <person name="Yamamoto M."/>
            <person name="Yamamoto S."/>
            <person name="Yamane H."/>
            <person name="Yoshiki S."/>
            <person name="Yoshihara R."/>
            <person name="Yukawa K."/>
            <person name="Zhong H."/>
            <person name="Yano M."/>
            <person name="Yuan Q."/>
            <person name="Ouyang S."/>
            <person name="Liu J."/>
            <person name="Jones K.M."/>
            <person name="Gansberger K."/>
            <person name="Moffat K."/>
            <person name="Hill J."/>
            <person name="Bera J."/>
            <person name="Fadrosh D."/>
            <person name="Jin S."/>
            <person name="Johri S."/>
            <person name="Kim M."/>
            <person name="Overton L."/>
            <person name="Reardon M."/>
            <person name="Tsitrin T."/>
            <person name="Vuong H."/>
            <person name="Weaver B."/>
            <person name="Ciecko A."/>
            <person name="Tallon L."/>
            <person name="Jackson J."/>
            <person name="Pai G."/>
            <person name="Aken S.V."/>
            <person name="Utterback T."/>
            <person name="Reidmuller S."/>
            <person name="Feldblyum T."/>
            <person name="Hsiao J."/>
            <person name="Zismann V."/>
            <person name="Iobst S."/>
            <person name="de Vazeille A.R."/>
            <person name="Buell C.R."/>
            <person name="Ying K."/>
            <person name="Li Y."/>
            <person name="Lu T."/>
            <person name="Huang Y."/>
            <person name="Zhao Q."/>
            <person name="Feng Q."/>
            <person name="Zhang L."/>
            <person name="Zhu J."/>
            <person name="Weng Q."/>
            <person name="Mu J."/>
            <person name="Lu Y."/>
            <person name="Fan D."/>
            <person name="Liu Y."/>
            <person name="Guan J."/>
            <person name="Zhang Y."/>
            <person name="Yu S."/>
            <person name="Liu X."/>
            <person name="Zhang Y."/>
            <person name="Hong G."/>
            <person name="Han B."/>
            <person name="Choisne N."/>
            <person name="Demange N."/>
            <person name="Orjeda G."/>
            <person name="Samain S."/>
            <person name="Cattolico L."/>
            <person name="Pelletier E."/>
            <person name="Couloux A."/>
            <person name="Segurens B."/>
            <person name="Wincker P."/>
            <person name="D'Hont A."/>
            <person name="Scarpelli C."/>
            <person name="Weissenbach J."/>
            <person name="Salanoubat M."/>
            <person name="Quetier F."/>
            <person name="Yu Y."/>
            <person name="Kim H.R."/>
            <person name="Rambo T."/>
            <person name="Currie J."/>
            <person name="Collura K."/>
            <person name="Luo M."/>
            <person name="Yang T."/>
            <person name="Ammiraju J.S.S."/>
            <person name="Engler F."/>
            <person name="Soderlund C."/>
            <person name="Wing R.A."/>
            <person name="Palmer L.E."/>
            <person name="de la Bastide M."/>
            <person name="Spiegel L."/>
            <person name="Nascimento L."/>
            <person name="Zutavern T."/>
            <person name="O'Shaughnessy A."/>
            <person name="Dike S."/>
            <person name="Dedhia N."/>
            <person name="Preston R."/>
            <person name="Balija V."/>
            <person name="McCombie W.R."/>
            <person name="Chow T."/>
            <person name="Chen H."/>
            <person name="Chung M."/>
            <person name="Chen C."/>
            <person name="Shaw J."/>
            <person name="Wu H."/>
            <person name="Hsiao K."/>
            <person name="Chao Y."/>
            <person name="Chu M."/>
            <person name="Cheng C."/>
            <person name="Hour A."/>
            <person name="Lee P."/>
            <person name="Lin S."/>
            <person name="Lin Y."/>
            <person name="Liou J."/>
            <person name="Liu S."/>
            <person name="Hsing Y."/>
            <person name="Raghuvanshi S."/>
            <person name="Mohanty A."/>
            <person name="Bharti A.K."/>
            <person name="Gaur A."/>
            <person name="Gupta V."/>
            <person name="Kumar D."/>
            <person name="Ravi V."/>
            <person name="Vij S."/>
            <person name="Kapur A."/>
            <person name="Khurana P."/>
            <person name="Khurana P."/>
            <person name="Khurana J.P."/>
            <person name="Tyagi A.K."/>
            <person name="Gaikwad K."/>
            <person name="Singh A."/>
            <person name="Dalal V."/>
            <person name="Srivastava S."/>
            <person name="Dixit A."/>
            <person name="Pal A.K."/>
            <person name="Ghazi I.A."/>
            <person name="Yadav M."/>
            <person name="Pandit A."/>
            <person name="Bhargava A."/>
            <person name="Sureshbabu K."/>
            <person name="Batra K."/>
            <person name="Sharma T.R."/>
            <person name="Mohapatra T."/>
            <person name="Singh N.K."/>
            <person name="Messing J."/>
            <person name="Nelson A.B."/>
            <person name="Fuks G."/>
            <person name="Kavchok S."/>
            <person name="Keizer G."/>
            <person name="Linton E."/>
            <person name="Llaca V."/>
            <person name="Song R."/>
            <person name="Tanyolac B."/>
            <person name="Young S."/>
            <person name="Ho-Il K."/>
            <person name="Hahn J.H."/>
            <person name="Sangsakoo G."/>
            <person name="Vanavichit A."/>
            <person name="de Mattos Luiz.A.T."/>
            <person name="Zimmer P.D."/>
            <person name="Malone G."/>
            <person name="Dellagostin O."/>
            <person name="de Oliveira A.C."/>
            <person name="Bevan M."/>
            <person name="Bancroft I."/>
            <person name="Minx P."/>
            <person name="Cordum H."/>
            <person name="Wilson R."/>
            <person name="Cheng Z."/>
            <person name="Jin W."/>
            <person name="Jiang J."/>
            <person name="Leong S.A."/>
            <person name="Iwama H."/>
            <person name="Gojobori T."/>
            <person name="Itoh T."/>
            <person name="Niimura Y."/>
            <person name="Fujii Y."/>
            <person name="Habara T."/>
            <person name="Sakai H."/>
            <person name="Sato Y."/>
            <person name="Wilson G."/>
            <person name="Kumar K."/>
            <person name="McCouch S."/>
            <person name="Juretic N."/>
            <person name="Hoen D."/>
            <person name="Wright S."/>
            <person name="Bruskiewich R."/>
            <person name="Bureau T."/>
            <person name="Miyao A."/>
            <person name="Hirochika H."/>
            <person name="Nishikawa T."/>
            <person name="Kadowaki K."/>
            <person name="Sugiura M."/>
            <person name="Burr B."/>
            <person name="Sasaki T."/>
        </authorList>
    </citation>
    <scope>NUCLEOTIDE SEQUENCE [LARGE SCALE GENOMIC DNA]</scope>
    <source>
        <strain evidence="2">cv. Nipponbare</strain>
    </source>
</reference>
<dbReference type="PaxDb" id="39947-A0A0P0VVF5"/>
<dbReference type="EMBL" id="AP014959">
    <property type="protein sequence ID" value="BAS83271.1"/>
    <property type="molecule type" value="Genomic_DNA"/>
</dbReference>
<protein>
    <submittedName>
        <fullName evidence="1">Os03g0248932 protein</fullName>
    </submittedName>
</protein>
<reference evidence="1 2" key="3">
    <citation type="journal article" date="2013" name="Rice">
        <title>Improvement of the Oryza sativa Nipponbare reference genome using next generation sequence and optical map data.</title>
        <authorList>
            <person name="Kawahara Y."/>
            <person name="de la Bastide M."/>
            <person name="Hamilton J.P."/>
            <person name="Kanamori H."/>
            <person name="McCombie W.R."/>
            <person name="Ouyang S."/>
            <person name="Schwartz D.C."/>
            <person name="Tanaka T."/>
            <person name="Wu J."/>
            <person name="Zhou S."/>
            <person name="Childs K.L."/>
            <person name="Davidson R.M."/>
            <person name="Lin H."/>
            <person name="Quesada-Ocampo L."/>
            <person name="Vaillancourt B."/>
            <person name="Sakai H."/>
            <person name="Lee S.S."/>
            <person name="Kim J."/>
            <person name="Numa H."/>
            <person name="Itoh T."/>
            <person name="Buell C.R."/>
            <person name="Matsumoto T."/>
        </authorList>
    </citation>
    <scope>NUCLEOTIDE SEQUENCE [LARGE SCALE GENOMIC DNA]</scope>
    <source>
        <strain evidence="2">cv. Nipponbare</strain>
    </source>
</reference>
<dbReference type="AlphaFoldDB" id="A0A0P0VVF5"/>
<reference evidence="1 2" key="2">
    <citation type="journal article" date="2013" name="Plant Cell Physiol.">
        <title>Rice Annotation Project Database (RAP-DB): an integrative and interactive database for rice genomics.</title>
        <authorList>
            <person name="Sakai H."/>
            <person name="Lee S.S."/>
            <person name="Tanaka T."/>
            <person name="Numa H."/>
            <person name="Kim J."/>
            <person name="Kawahara Y."/>
            <person name="Wakimoto H."/>
            <person name="Yang C.C."/>
            <person name="Iwamoto M."/>
            <person name="Abe T."/>
            <person name="Yamada Y."/>
            <person name="Muto A."/>
            <person name="Inokuchi H."/>
            <person name="Ikemura T."/>
            <person name="Matsumoto T."/>
            <person name="Sasaki T."/>
            <person name="Itoh T."/>
        </authorList>
    </citation>
    <scope>NUCLEOTIDE SEQUENCE [LARGE SCALE GENOMIC DNA]</scope>
    <source>
        <strain evidence="2">cv. Nipponbare</strain>
    </source>
</reference>
<dbReference type="InParanoid" id="A0A0P0VVF5"/>
<sequence length="159" mass="17415">MLTSEEEDAYCCGGEGRGRRGRGDHGWRAMDRARARRARSTPCLGALANYTKDNSVWLRLAGSVASQVGVFSGSEGRWCLCLPCAGGDRRGDGAVGRDAGRGDGGGVLVRWCLPACVTTSIFFWVNFTPSRGWKEWREWDTADAGHECRSVRSLLRLMP</sequence>
<name>A0A0P0VVF5_ORYSJ</name>